<dbReference type="PANTHER" id="PTHR43433">
    <property type="entry name" value="HYDROLASE, ALPHA/BETA FOLD FAMILY PROTEIN"/>
    <property type="match status" value="1"/>
</dbReference>
<dbReference type="Pfam" id="PF12697">
    <property type="entry name" value="Abhydrolase_6"/>
    <property type="match status" value="1"/>
</dbReference>
<dbReference type="InterPro" id="IPR000073">
    <property type="entry name" value="AB_hydrolase_1"/>
</dbReference>
<dbReference type="GO" id="GO:0003824">
    <property type="term" value="F:catalytic activity"/>
    <property type="evidence" value="ECO:0007669"/>
    <property type="project" value="UniProtKB-ARBA"/>
</dbReference>
<dbReference type="InterPro" id="IPR050471">
    <property type="entry name" value="AB_hydrolase"/>
</dbReference>
<dbReference type="InterPro" id="IPR029058">
    <property type="entry name" value="AB_hydrolase_fold"/>
</dbReference>
<dbReference type="Gene3D" id="3.40.50.1820">
    <property type="entry name" value="alpha/beta hydrolase"/>
    <property type="match status" value="1"/>
</dbReference>
<dbReference type="KEGG" id="parq:DSM112329_03792"/>
<dbReference type="PANTHER" id="PTHR43433:SF5">
    <property type="entry name" value="AB HYDROLASE-1 DOMAIN-CONTAINING PROTEIN"/>
    <property type="match status" value="1"/>
</dbReference>
<name>A0AAU7AZ42_9ACTN</name>
<dbReference type="AlphaFoldDB" id="A0AAU7AZ42"/>
<feature type="domain" description="AB hydrolase-1" evidence="2">
    <location>
        <begin position="56"/>
        <end position="289"/>
    </location>
</feature>
<evidence type="ECO:0000256" key="1">
    <source>
        <dbReference type="SAM" id="MobiDB-lite"/>
    </source>
</evidence>
<reference evidence="3" key="1">
    <citation type="submission" date="2022-12" db="EMBL/GenBank/DDBJ databases">
        <title>Paraconexibacter alkalitolerans sp. nov. and Baekduia alba sp. nov., isolated from soil and emended description of the genera Paraconexibacter (Chun et al., 2020) and Baekduia (An et al., 2020).</title>
        <authorList>
            <person name="Vieira S."/>
            <person name="Huber K.J."/>
            <person name="Geppert A."/>
            <person name="Wolf J."/>
            <person name="Neumann-Schaal M."/>
            <person name="Muesken M."/>
            <person name="Overmann J."/>
        </authorList>
    </citation>
    <scope>NUCLEOTIDE SEQUENCE</scope>
    <source>
        <strain evidence="3">AEG42_29</strain>
    </source>
</reference>
<protein>
    <submittedName>
        <fullName evidence="3">Esterase/lipase</fullName>
    </submittedName>
</protein>
<evidence type="ECO:0000313" key="3">
    <source>
        <dbReference type="EMBL" id="XAY06914.1"/>
    </source>
</evidence>
<dbReference type="RefSeq" id="WP_354698127.1">
    <property type="nucleotide sequence ID" value="NZ_CP114014.1"/>
</dbReference>
<organism evidence="3">
    <name type="scientific">Paraconexibacter sp. AEG42_29</name>
    <dbReference type="NCBI Taxonomy" id="2997339"/>
    <lineage>
        <taxon>Bacteria</taxon>
        <taxon>Bacillati</taxon>
        <taxon>Actinomycetota</taxon>
        <taxon>Thermoleophilia</taxon>
        <taxon>Solirubrobacterales</taxon>
        <taxon>Paraconexibacteraceae</taxon>
        <taxon>Paraconexibacter</taxon>
    </lineage>
</organism>
<dbReference type="PRINTS" id="PR00111">
    <property type="entry name" value="ABHYDROLASE"/>
</dbReference>
<accession>A0AAU7AZ42</accession>
<evidence type="ECO:0000259" key="2">
    <source>
        <dbReference type="Pfam" id="PF12697"/>
    </source>
</evidence>
<dbReference type="EMBL" id="CP114014">
    <property type="protein sequence ID" value="XAY06914.1"/>
    <property type="molecule type" value="Genomic_DNA"/>
</dbReference>
<proteinExistence type="predicted"/>
<gene>
    <name evidence="3" type="ORF">DSM112329_03792</name>
</gene>
<feature type="region of interest" description="Disordered" evidence="1">
    <location>
        <begin position="1"/>
        <end position="52"/>
    </location>
</feature>
<dbReference type="SUPFAM" id="SSF53474">
    <property type="entry name" value="alpha/beta-Hydrolases"/>
    <property type="match status" value="1"/>
</dbReference>
<sequence>MRTRSRPGLWVEDRGPSSPDVTQSGPGIAGPSAVPGTTHDGPANGPGGSDGRPEAVLFITGWTISSAVFDPIAARYTGAVRLITYDHRGSGRSAAWPAPVSMAMLAADAARVLDDRGIAAAHVVGLSMGAAVGLELAVRMPSRVKSLVLIGGGPGGPLTRTPAPLAVARTVGELAGDLGAARWPAAVLFSRRFRAEQPDRVCELCRPFARHRPPPWTTGFQTVAASCFARHGSLARVRAPTLVLHGDEDAMSPVANAQLLARGIPGAELRLMRGCGHAVPLERDAETADLLLGWFDRHAAVVPPSATSWDRAAERATRPFALQAGMLRNTRQLTPAVWQRFGWP</sequence>